<evidence type="ECO:0000259" key="2">
    <source>
        <dbReference type="Pfam" id="PF12911"/>
    </source>
</evidence>
<protein>
    <submittedName>
        <fullName evidence="3">Peptide ABC transporter permease</fullName>
    </submittedName>
</protein>
<sequence>MTTASQDKITVPGDDRLTKLNVSTKTPFWTKIPIIKELRVAVGWQKGMLITGLAITAFFLLVALFAPLIAPYGHAQIKAAD</sequence>
<evidence type="ECO:0000313" key="3">
    <source>
        <dbReference type="EMBL" id="RDX09398.1"/>
    </source>
</evidence>
<keyword evidence="1" id="KW-0472">Membrane</keyword>
<feature type="domain" description="Oligopeptide transport permease C-like N-terminal" evidence="2">
    <location>
        <begin position="50"/>
        <end position="76"/>
    </location>
</feature>
<dbReference type="Pfam" id="PF12911">
    <property type="entry name" value="OppC_N"/>
    <property type="match status" value="1"/>
</dbReference>
<keyword evidence="1" id="KW-0812">Transmembrane</keyword>
<name>A0A3D8U048_BIFLN</name>
<gene>
    <name evidence="3" type="ORF">CE169_04075</name>
</gene>
<keyword evidence="1" id="KW-1133">Transmembrane helix</keyword>
<dbReference type="Proteomes" id="UP000257074">
    <property type="component" value="Unassembled WGS sequence"/>
</dbReference>
<feature type="non-terminal residue" evidence="3">
    <location>
        <position position="81"/>
    </location>
</feature>
<dbReference type="GO" id="GO:0005886">
    <property type="term" value="C:plasma membrane"/>
    <property type="evidence" value="ECO:0007669"/>
    <property type="project" value="UniProtKB-SubCell"/>
</dbReference>
<dbReference type="InterPro" id="IPR025966">
    <property type="entry name" value="OppC_N"/>
</dbReference>
<feature type="transmembrane region" description="Helical" evidence="1">
    <location>
        <begin position="48"/>
        <end position="70"/>
    </location>
</feature>
<accession>A0A3D8U048</accession>
<reference evidence="3 4" key="1">
    <citation type="journal article" date="2017" name="Anaerobe">
        <title>Quantification, isolation and characterization of Bifidobacterium from the vaginal microbiomes of reproductive aged women.</title>
        <authorList>
            <person name="Freitas A.C."/>
            <person name="Hill J.E."/>
        </authorList>
    </citation>
    <scope>NUCLEOTIDE SEQUENCE [LARGE SCALE GENOMIC DNA]</scope>
    <source>
        <strain evidence="3 4">N6D05</strain>
    </source>
</reference>
<evidence type="ECO:0000256" key="1">
    <source>
        <dbReference type="SAM" id="Phobius"/>
    </source>
</evidence>
<evidence type="ECO:0000313" key="4">
    <source>
        <dbReference type="Proteomes" id="UP000257074"/>
    </source>
</evidence>
<organism evidence="3 4">
    <name type="scientific">Bifidobacterium longum</name>
    <dbReference type="NCBI Taxonomy" id="216816"/>
    <lineage>
        <taxon>Bacteria</taxon>
        <taxon>Bacillati</taxon>
        <taxon>Actinomycetota</taxon>
        <taxon>Actinomycetes</taxon>
        <taxon>Bifidobacteriales</taxon>
        <taxon>Bifidobacteriaceae</taxon>
        <taxon>Bifidobacterium</taxon>
    </lineage>
</organism>
<comment type="caution">
    <text evidence="3">The sequence shown here is derived from an EMBL/GenBank/DDBJ whole genome shotgun (WGS) entry which is preliminary data.</text>
</comment>
<dbReference type="AlphaFoldDB" id="A0A3D8U048"/>
<proteinExistence type="predicted"/>
<dbReference type="EMBL" id="NJNR01000016">
    <property type="protein sequence ID" value="RDX09398.1"/>
    <property type="molecule type" value="Genomic_DNA"/>
</dbReference>